<name>A0ABQ2S6H4_9DEIO</name>
<dbReference type="Proteomes" id="UP000644548">
    <property type="component" value="Unassembled WGS sequence"/>
</dbReference>
<keyword evidence="2" id="KW-1185">Reference proteome</keyword>
<protein>
    <submittedName>
        <fullName evidence="1">Uncharacterized protein</fullName>
    </submittedName>
</protein>
<evidence type="ECO:0000313" key="1">
    <source>
        <dbReference type="EMBL" id="GGR96959.1"/>
    </source>
</evidence>
<evidence type="ECO:0000313" key="2">
    <source>
        <dbReference type="Proteomes" id="UP000644548"/>
    </source>
</evidence>
<comment type="caution">
    <text evidence="1">The sequence shown here is derived from an EMBL/GenBank/DDBJ whole genome shotgun (WGS) entry which is preliminary data.</text>
</comment>
<reference evidence="2" key="1">
    <citation type="journal article" date="2019" name="Int. J. Syst. Evol. Microbiol.">
        <title>The Global Catalogue of Microorganisms (GCM) 10K type strain sequencing project: providing services to taxonomists for standard genome sequencing and annotation.</title>
        <authorList>
            <consortium name="The Broad Institute Genomics Platform"/>
            <consortium name="The Broad Institute Genome Sequencing Center for Infectious Disease"/>
            <person name="Wu L."/>
            <person name="Ma J."/>
        </authorList>
    </citation>
    <scope>NUCLEOTIDE SEQUENCE [LARGE SCALE GENOMIC DNA]</scope>
    <source>
        <strain evidence="2">JCM 31405</strain>
    </source>
</reference>
<gene>
    <name evidence="1" type="ORF">GCM10008960_24770</name>
</gene>
<proteinExistence type="predicted"/>
<dbReference type="EMBL" id="BMQN01000005">
    <property type="protein sequence ID" value="GGR96959.1"/>
    <property type="molecule type" value="Genomic_DNA"/>
</dbReference>
<accession>A0ABQ2S6H4</accession>
<sequence>MTLRPGQKVGLLIVRHAGNVRVVPPAVTRSPVSQPWRAGAMICTVTAGPSCRATVAPAGMPPVGVGTGT</sequence>
<organism evidence="1 2">
    <name type="scientific">Deinococcus sedimenti</name>
    <dbReference type="NCBI Taxonomy" id="1867090"/>
    <lineage>
        <taxon>Bacteria</taxon>
        <taxon>Thermotogati</taxon>
        <taxon>Deinococcota</taxon>
        <taxon>Deinococci</taxon>
        <taxon>Deinococcales</taxon>
        <taxon>Deinococcaceae</taxon>
        <taxon>Deinococcus</taxon>
    </lineage>
</organism>